<dbReference type="PROSITE" id="PS50082">
    <property type="entry name" value="WD_REPEATS_2"/>
    <property type="match status" value="1"/>
</dbReference>
<dbReference type="InterPro" id="IPR001680">
    <property type="entry name" value="WD40_rpt"/>
</dbReference>
<reference evidence="5" key="5">
    <citation type="journal article" date="2021" name="G3 (Bethesda)">
        <title>Aegilops tauschii genome assembly Aet v5.0 features greater sequence contiguity and improved annotation.</title>
        <authorList>
            <person name="Wang L."/>
            <person name="Zhu T."/>
            <person name="Rodriguez J.C."/>
            <person name="Deal K.R."/>
            <person name="Dubcovsky J."/>
            <person name="McGuire P.E."/>
            <person name="Lux T."/>
            <person name="Spannagl M."/>
            <person name="Mayer K.F.X."/>
            <person name="Baldrich P."/>
            <person name="Meyers B.C."/>
            <person name="Huo N."/>
            <person name="Gu Y.Q."/>
            <person name="Zhou H."/>
            <person name="Devos K.M."/>
            <person name="Bennetzen J.L."/>
            <person name="Unver T."/>
            <person name="Budak H."/>
            <person name="Gulick P.J."/>
            <person name="Galiba G."/>
            <person name="Kalapos B."/>
            <person name="Nelson D.R."/>
            <person name="Li P."/>
            <person name="You F.M."/>
            <person name="Luo M.C."/>
            <person name="Dvorak J."/>
        </authorList>
    </citation>
    <scope>NUCLEOTIDE SEQUENCE [LARGE SCALE GENOMIC DNA]</scope>
    <source>
        <strain evidence="5">cv. AL8/78</strain>
    </source>
</reference>
<dbReference type="GO" id="GO:0080008">
    <property type="term" value="C:Cul4-RING E3 ubiquitin ligase complex"/>
    <property type="evidence" value="ECO:0007669"/>
    <property type="project" value="TreeGrafter"/>
</dbReference>
<accession>A0A452YSR7</accession>
<evidence type="ECO:0000256" key="1">
    <source>
        <dbReference type="ARBA" id="ARBA00022574"/>
    </source>
</evidence>
<sequence>MEGDECIVNCIEPHPHAMTIASSGIDNDVKLWTPSAVERARVVNVEELKPRKRKAKLWQFALPEELVWHVLASRRRQPAAGEDSSEDLEDNTELLNLVLRAANRDNLSDESDEDEKTSDGSGE</sequence>
<evidence type="ECO:0000256" key="3">
    <source>
        <dbReference type="PROSITE-ProRule" id="PRU00221"/>
    </source>
</evidence>
<reference evidence="5" key="3">
    <citation type="journal article" date="2017" name="Nature">
        <title>Genome sequence of the progenitor of the wheat D genome Aegilops tauschii.</title>
        <authorList>
            <person name="Luo M.C."/>
            <person name="Gu Y.Q."/>
            <person name="Puiu D."/>
            <person name="Wang H."/>
            <person name="Twardziok S.O."/>
            <person name="Deal K.R."/>
            <person name="Huo N."/>
            <person name="Zhu T."/>
            <person name="Wang L."/>
            <person name="Wang Y."/>
            <person name="McGuire P.E."/>
            <person name="Liu S."/>
            <person name="Long H."/>
            <person name="Ramasamy R.K."/>
            <person name="Rodriguez J.C."/>
            <person name="Van S.L."/>
            <person name="Yuan L."/>
            <person name="Wang Z."/>
            <person name="Xia Z."/>
            <person name="Xiao L."/>
            <person name="Anderson O.D."/>
            <person name="Ouyang S."/>
            <person name="Liang Y."/>
            <person name="Zimin A.V."/>
            <person name="Pertea G."/>
            <person name="Qi P."/>
            <person name="Bennetzen J.L."/>
            <person name="Dai X."/>
            <person name="Dawson M.W."/>
            <person name="Muller H.G."/>
            <person name="Kugler K."/>
            <person name="Rivarola-Duarte L."/>
            <person name="Spannagl M."/>
            <person name="Mayer K.F.X."/>
            <person name="Lu F.H."/>
            <person name="Bevan M.W."/>
            <person name="Leroy P."/>
            <person name="Li P."/>
            <person name="You F.M."/>
            <person name="Sun Q."/>
            <person name="Liu Z."/>
            <person name="Lyons E."/>
            <person name="Wicker T."/>
            <person name="Salzberg S.L."/>
            <person name="Devos K.M."/>
            <person name="Dvorak J."/>
        </authorList>
    </citation>
    <scope>NUCLEOTIDE SEQUENCE [LARGE SCALE GENOMIC DNA]</scope>
    <source>
        <strain evidence="5">cv. AL8/78</strain>
    </source>
</reference>
<keyword evidence="6" id="KW-1185">Reference proteome</keyword>
<reference evidence="5" key="4">
    <citation type="submission" date="2019-03" db="UniProtKB">
        <authorList>
            <consortium name="EnsemblPlants"/>
        </authorList>
    </citation>
    <scope>IDENTIFICATION</scope>
</reference>
<dbReference type="AlphaFoldDB" id="A0A452YSR7"/>
<evidence type="ECO:0000256" key="4">
    <source>
        <dbReference type="SAM" id="MobiDB-lite"/>
    </source>
</evidence>
<dbReference type="PANTHER" id="PTHR15574:SF21">
    <property type="entry name" value="DDB1- AND CUL4-ASSOCIATED FACTOR 8"/>
    <property type="match status" value="1"/>
</dbReference>
<dbReference type="InterPro" id="IPR045151">
    <property type="entry name" value="DCAF8"/>
</dbReference>
<reference evidence="6" key="1">
    <citation type="journal article" date="2014" name="Science">
        <title>Ancient hybridizations among the ancestral genomes of bread wheat.</title>
        <authorList>
            <consortium name="International Wheat Genome Sequencing Consortium,"/>
            <person name="Marcussen T."/>
            <person name="Sandve S.R."/>
            <person name="Heier L."/>
            <person name="Spannagl M."/>
            <person name="Pfeifer M."/>
            <person name="Jakobsen K.S."/>
            <person name="Wulff B.B."/>
            <person name="Steuernagel B."/>
            <person name="Mayer K.F."/>
            <person name="Olsen O.A."/>
        </authorList>
    </citation>
    <scope>NUCLEOTIDE SEQUENCE [LARGE SCALE GENOMIC DNA]</scope>
    <source>
        <strain evidence="6">cv. AL8/78</strain>
    </source>
</reference>
<dbReference type="EnsemblPlants" id="AET1Gv20522400.16">
    <property type="protein sequence ID" value="AET1Gv20522400.16"/>
    <property type="gene ID" value="AET1Gv20522400"/>
</dbReference>
<protein>
    <submittedName>
        <fullName evidence="5">Uncharacterized protein</fullName>
    </submittedName>
</protein>
<evidence type="ECO:0000313" key="5">
    <source>
        <dbReference type="EnsemblPlants" id="AET1Gv20522400.16"/>
    </source>
</evidence>
<proteinExistence type="predicted"/>
<dbReference type="Gramene" id="AET1Gv20522400.16">
    <property type="protein sequence ID" value="AET1Gv20522400.16"/>
    <property type="gene ID" value="AET1Gv20522400"/>
</dbReference>
<dbReference type="GO" id="GO:0005737">
    <property type="term" value="C:cytoplasm"/>
    <property type="evidence" value="ECO:0007669"/>
    <property type="project" value="TreeGrafter"/>
</dbReference>
<dbReference type="PANTHER" id="PTHR15574">
    <property type="entry name" value="WD REPEAT DOMAIN-CONTAINING FAMILY"/>
    <property type="match status" value="1"/>
</dbReference>
<name>A0A452YSR7_AEGTS</name>
<dbReference type="Proteomes" id="UP000015105">
    <property type="component" value="Chromosome 1D"/>
</dbReference>
<feature type="compositionally biased region" description="Acidic residues" evidence="4">
    <location>
        <begin position="108"/>
        <end position="123"/>
    </location>
</feature>
<organism evidence="5 6">
    <name type="scientific">Aegilops tauschii subsp. strangulata</name>
    <name type="common">Goatgrass</name>
    <dbReference type="NCBI Taxonomy" id="200361"/>
    <lineage>
        <taxon>Eukaryota</taxon>
        <taxon>Viridiplantae</taxon>
        <taxon>Streptophyta</taxon>
        <taxon>Embryophyta</taxon>
        <taxon>Tracheophyta</taxon>
        <taxon>Spermatophyta</taxon>
        <taxon>Magnoliopsida</taxon>
        <taxon>Liliopsida</taxon>
        <taxon>Poales</taxon>
        <taxon>Poaceae</taxon>
        <taxon>BOP clade</taxon>
        <taxon>Pooideae</taxon>
        <taxon>Triticodae</taxon>
        <taxon>Triticeae</taxon>
        <taxon>Triticinae</taxon>
        <taxon>Aegilops</taxon>
    </lineage>
</organism>
<keyword evidence="1 3" id="KW-0853">WD repeat</keyword>
<feature type="region of interest" description="Disordered" evidence="4">
    <location>
        <begin position="74"/>
        <end position="123"/>
    </location>
</feature>
<evidence type="ECO:0000313" key="6">
    <source>
        <dbReference type="Proteomes" id="UP000015105"/>
    </source>
</evidence>
<feature type="compositionally biased region" description="Acidic residues" evidence="4">
    <location>
        <begin position="83"/>
        <end position="92"/>
    </location>
</feature>
<keyword evidence="2" id="KW-0677">Repeat</keyword>
<feature type="repeat" description="WD" evidence="3">
    <location>
        <begin position="1"/>
        <end position="32"/>
    </location>
</feature>
<evidence type="ECO:0000256" key="2">
    <source>
        <dbReference type="ARBA" id="ARBA00022737"/>
    </source>
</evidence>
<reference evidence="6" key="2">
    <citation type="journal article" date="2017" name="Nat. Plants">
        <title>The Aegilops tauschii genome reveals multiple impacts of transposons.</title>
        <authorList>
            <person name="Zhao G."/>
            <person name="Zou C."/>
            <person name="Li K."/>
            <person name="Wang K."/>
            <person name="Li T."/>
            <person name="Gao L."/>
            <person name="Zhang X."/>
            <person name="Wang H."/>
            <person name="Yang Z."/>
            <person name="Liu X."/>
            <person name="Jiang W."/>
            <person name="Mao L."/>
            <person name="Kong X."/>
            <person name="Jiao Y."/>
            <person name="Jia J."/>
        </authorList>
    </citation>
    <scope>NUCLEOTIDE SEQUENCE [LARGE SCALE GENOMIC DNA]</scope>
    <source>
        <strain evidence="6">cv. AL8/78</strain>
    </source>
</reference>